<comment type="caution">
    <text evidence="2">The sequence shown here is derived from an EMBL/GenBank/DDBJ whole genome shotgun (WGS) entry which is preliminary data.</text>
</comment>
<evidence type="ECO:0000313" key="2">
    <source>
        <dbReference type="EMBL" id="MFD2113312.1"/>
    </source>
</evidence>
<name>A0ABW4YCE6_9GAMM</name>
<proteinExistence type="predicted"/>
<keyword evidence="3" id="KW-1185">Reference proteome</keyword>
<feature type="chain" id="PRO_5045929827" evidence="1">
    <location>
        <begin position="28"/>
        <end position="134"/>
    </location>
</feature>
<protein>
    <submittedName>
        <fullName evidence="2">Uncharacterized protein</fullName>
    </submittedName>
</protein>
<evidence type="ECO:0000313" key="3">
    <source>
        <dbReference type="Proteomes" id="UP001597337"/>
    </source>
</evidence>
<accession>A0ABW4YCE6</accession>
<keyword evidence="1" id="KW-0732">Signal</keyword>
<dbReference type="Proteomes" id="UP001597337">
    <property type="component" value="Unassembled WGS sequence"/>
</dbReference>
<feature type="signal peptide" evidence="1">
    <location>
        <begin position="1"/>
        <end position="27"/>
    </location>
</feature>
<dbReference type="RefSeq" id="WP_386028077.1">
    <property type="nucleotide sequence ID" value="NZ_JBHUHX010000047.1"/>
</dbReference>
<gene>
    <name evidence="2" type="ORF">ACFSJC_15790</name>
</gene>
<sequence>MNPASSIPVLRFACLAVAVFCVAPSWAERAETAPALWGYGVKSCTSFLAVVPRADIPPELIDEEYLRYREWLSGMVSGLNLVTGRDVLRGAQIDAAMSRIRATCEDDPGDDFFNASLRLVRSLGQLKDRAVNDK</sequence>
<evidence type="ECO:0000256" key="1">
    <source>
        <dbReference type="SAM" id="SignalP"/>
    </source>
</evidence>
<reference evidence="3" key="1">
    <citation type="journal article" date="2019" name="Int. J. Syst. Evol. Microbiol.">
        <title>The Global Catalogue of Microorganisms (GCM) 10K type strain sequencing project: providing services to taxonomists for standard genome sequencing and annotation.</title>
        <authorList>
            <consortium name="The Broad Institute Genomics Platform"/>
            <consortium name="The Broad Institute Genome Sequencing Center for Infectious Disease"/>
            <person name="Wu L."/>
            <person name="Ma J."/>
        </authorList>
    </citation>
    <scope>NUCLEOTIDE SEQUENCE [LARGE SCALE GENOMIC DNA]</scope>
    <source>
        <strain evidence="3">KACC 12597</strain>
    </source>
</reference>
<dbReference type="EMBL" id="JBHUHX010000047">
    <property type="protein sequence ID" value="MFD2113312.1"/>
    <property type="molecule type" value="Genomic_DNA"/>
</dbReference>
<organism evidence="2 3">
    <name type="scientific">Thiorhodococcus fuscus</name>
    <dbReference type="NCBI Taxonomy" id="527200"/>
    <lineage>
        <taxon>Bacteria</taxon>
        <taxon>Pseudomonadati</taxon>
        <taxon>Pseudomonadota</taxon>
        <taxon>Gammaproteobacteria</taxon>
        <taxon>Chromatiales</taxon>
        <taxon>Chromatiaceae</taxon>
        <taxon>Thiorhodococcus</taxon>
    </lineage>
</organism>